<dbReference type="STRING" id="145854.GA0074692_5005"/>
<feature type="domain" description="DUF397" evidence="1">
    <location>
        <begin position="6"/>
        <end position="59"/>
    </location>
</feature>
<keyword evidence="3" id="KW-1185">Reference proteome</keyword>
<dbReference type="RefSeq" id="WP_091647996.1">
    <property type="nucleotide sequence ID" value="NZ_FMHW01000002.1"/>
</dbReference>
<evidence type="ECO:0000313" key="2">
    <source>
        <dbReference type="EMBL" id="SCL38420.1"/>
    </source>
</evidence>
<organism evidence="2 3">
    <name type="scientific">Micromonospora pallida</name>
    <dbReference type="NCBI Taxonomy" id="145854"/>
    <lineage>
        <taxon>Bacteria</taxon>
        <taxon>Bacillati</taxon>
        <taxon>Actinomycetota</taxon>
        <taxon>Actinomycetes</taxon>
        <taxon>Micromonosporales</taxon>
        <taxon>Micromonosporaceae</taxon>
        <taxon>Micromonospora</taxon>
    </lineage>
</organism>
<dbReference type="OrthoDB" id="4301277at2"/>
<accession>A0A1C6T9E8</accession>
<proteinExistence type="predicted"/>
<name>A0A1C6T9E8_9ACTN</name>
<gene>
    <name evidence="2" type="ORF">GA0074692_5005</name>
</gene>
<dbReference type="Pfam" id="PF04149">
    <property type="entry name" value="DUF397"/>
    <property type="match status" value="1"/>
</dbReference>
<dbReference type="AlphaFoldDB" id="A0A1C6T9E8"/>
<reference evidence="3" key="1">
    <citation type="submission" date="2016-06" db="EMBL/GenBank/DDBJ databases">
        <authorList>
            <person name="Varghese N."/>
            <person name="Submissions Spin"/>
        </authorList>
    </citation>
    <scope>NUCLEOTIDE SEQUENCE [LARGE SCALE GENOMIC DNA]</scope>
    <source>
        <strain evidence="3">DSM 43817</strain>
    </source>
</reference>
<dbReference type="Proteomes" id="UP000198959">
    <property type="component" value="Unassembled WGS sequence"/>
</dbReference>
<dbReference type="EMBL" id="FMHW01000002">
    <property type="protein sequence ID" value="SCL38420.1"/>
    <property type="molecule type" value="Genomic_DNA"/>
</dbReference>
<evidence type="ECO:0000259" key="1">
    <source>
        <dbReference type="Pfam" id="PF04149"/>
    </source>
</evidence>
<protein>
    <recommendedName>
        <fullName evidence="1">DUF397 domain-containing protein</fullName>
    </recommendedName>
</protein>
<dbReference type="InterPro" id="IPR007278">
    <property type="entry name" value="DUF397"/>
</dbReference>
<evidence type="ECO:0000313" key="3">
    <source>
        <dbReference type="Proteomes" id="UP000198959"/>
    </source>
</evidence>
<sequence>MDLTGARWRKSTRSGSNQGACVEVADNLAGVVGVRDSKDPTGPLLVFAPAAWRAFVAQIAEHA</sequence>